<reference evidence="1 2" key="1">
    <citation type="submission" date="2019-05" db="EMBL/GenBank/DDBJ databases">
        <title>Complete genome sequence of Pseudomonas Pseudomonas resinovorans.</title>
        <authorList>
            <person name="Chen H.-P."/>
        </authorList>
    </citation>
    <scope>NUCLEOTIDE SEQUENCE [LARGE SCALE GENOMIC DNA]</scope>
    <source>
        <strain evidence="1 2">TCU-CK1</strain>
    </source>
</reference>
<organism evidence="1 2">
    <name type="scientific">Pseudomonas monteilii</name>
    <dbReference type="NCBI Taxonomy" id="76759"/>
    <lineage>
        <taxon>Bacteria</taxon>
        <taxon>Pseudomonadati</taxon>
        <taxon>Pseudomonadota</taxon>
        <taxon>Gammaproteobacteria</taxon>
        <taxon>Pseudomonadales</taxon>
        <taxon>Pseudomonadaceae</taxon>
        <taxon>Pseudomonas</taxon>
    </lineage>
</organism>
<proteinExistence type="predicted"/>
<dbReference type="EMBL" id="CP040324">
    <property type="protein sequence ID" value="QHB28965.1"/>
    <property type="molecule type" value="Genomic_DNA"/>
</dbReference>
<accession>A0AAE6RF23</accession>
<evidence type="ECO:0000313" key="1">
    <source>
        <dbReference type="EMBL" id="QHB28965.1"/>
    </source>
</evidence>
<evidence type="ECO:0000313" key="2">
    <source>
        <dbReference type="Proteomes" id="UP000464593"/>
    </source>
</evidence>
<dbReference type="RefSeq" id="WP_177325290.1">
    <property type="nucleotide sequence ID" value="NZ_CP040324.1"/>
</dbReference>
<gene>
    <name evidence="1" type="ORF">TCK1_3619</name>
</gene>
<dbReference type="AlphaFoldDB" id="A0AAE6RF23"/>
<protein>
    <submittedName>
        <fullName evidence="1">AMP-binding protein</fullName>
    </submittedName>
</protein>
<sequence length="239" mass="26767">MLESIRTLADIPSTDALLLRHEERTAARNRRLLMQQARERAKACMAEAQQEADSVRANAFQDGYSQGVLQAAADVSGLLLQSRVMASALQAELVQAARSLLGDLLMDDRLLDALLQRWQAGWVDQGREPLQIMLPLRCKAGQMALNTRLKGLGVERVDIRFHAQERYLFRLADQVVELDIGATQEQLSQRLIAQLKQLPESVRQLDEASKNVFVSWAADLNKEGYSAMNISKSDNSDEH</sequence>
<dbReference type="Proteomes" id="UP000464593">
    <property type="component" value="Chromosome"/>
</dbReference>
<name>A0AAE6RF23_9PSED</name>